<dbReference type="PROSITE" id="PS00041">
    <property type="entry name" value="HTH_ARAC_FAMILY_1"/>
    <property type="match status" value="1"/>
</dbReference>
<reference evidence="7 8" key="1">
    <citation type="submission" date="2019-01" db="EMBL/GenBank/DDBJ databases">
        <title>Complete genome sequence of Cohnella hallensis HS21 isolated from Korean fir (Abies koreana) rhizospheric soil.</title>
        <authorList>
            <person name="Jiang L."/>
            <person name="Kang S.W."/>
            <person name="Kim S."/>
            <person name="Jung J."/>
            <person name="Kim C.Y."/>
            <person name="Kim D.H."/>
            <person name="Kim S.W."/>
            <person name="Lee J."/>
        </authorList>
    </citation>
    <scope>NUCLEOTIDE SEQUENCE [LARGE SCALE GENOMIC DNA]</scope>
    <source>
        <strain evidence="7 8">HS21</strain>
    </source>
</reference>
<feature type="modified residue" description="4-aspartylphosphate" evidence="4">
    <location>
        <position position="54"/>
    </location>
</feature>
<dbReference type="Gene3D" id="3.40.50.2300">
    <property type="match status" value="1"/>
</dbReference>
<evidence type="ECO:0000256" key="2">
    <source>
        <dbReference type="ARBA" id="ARBA00023125"/>
    </source>
</evidence>
<evidence type="ECO:0000259" key="5">
    <source>
        <dbReference type="PROSITE" id="PS01124"/>
    </source>
</evidence>
<dbReference type="InterPro" id="IPR018062">
    <property type="entry name" value="HTH_AraC-typ_CS"/>
</dbReference>
<dbReference type="PROSITE" id="PS50110">
    <property type="entry name" value="RESPONSE_REGULATORY"/>
    <property type="match status" value="1"/>
</dbReference>
<dbReference type="EMBL" id="AP019400">
    <property type="protein sequence ID" value="BBI31580.1"/>
    <property type="molecule type" value="Genomic_DNA"/>
</dbReference>
<dbReference type="SMART" id="SM00448">
    <property type="entry name" value="REC"/>
    <property type="match status" value="1"/>
</dbReference>
<dbReference type="SUPFAM" id="SSF46689">
    <property type="entry name" value="Homeodomain-like"/>
    <property type="match status" value="2"/>
</dbReference>
<protein>
    <recommendedName>
        <fullName evidence="9">DNA-binding response regulator</fullName>
    </recommendedName>
</protein>
<dbReference type="AlphaFoldDB" id="A0A3T1D0F2"/>
<feature type="domain" description="Response regulatory" evidence="6">
    <location>
        <begin position="3"/>
        <end position="119"/>
    </location>
</feature>
<evidence type="ECO:0008006" key="9">
    <source>
        <dbReference type="Google" id="ProtNLM"/>
    </source>
</evidence>
<evidence type="ECO:0000256" key="3">
    <source>
        <dbReference type="ARBA" id="ARBA00023163"/>
    </source>
</evidence>
<dbReference type="GO" id="GO:0003700">
    <property type="term" value="F:DNA-binding transcription factor activity"/>
    <property type="evidence" value="ECO:0007669"/>
    <property type="project" value="InterPro"/>
</dbReference>
<dbReference type="RefSeq" id="WP_130605486.1">
    <property type="nucleotide sequence ID" value="NZ_AP019400.1"/>
</dbReference>
<keyword evidence="1" id="KW-0805">Transcription regulation</keyword>
<dbReference type="SMART" id="SM00342">
    <property type="entry name" value="HTH_ARAC"/>
    <property type="match status" value="1"/>
</dbReference>
<evidence type="ECO:0000256" key="4">
    <source>
        <dbReference type="PROSITE-ProRule" id="PRU00169"/>
    </source>
</evidence>
<dbReference type="KEGG" id="cohn:KCTCHS21_09790"/>
<dbReference type="PROSITE" id="PS01124">
    <property type="entry name" value="HTH_ARAC_FAMILY_2"/>
    <property type="match status" value="1"/>
</dbReference>
<dbReference type="InterPro" id="IPR020449">
    <property type="entry name" value="Tscrpt_reg_AraC-type_HTH"/>
</dbReference>
<keyword evidence="3" id="KW-0804">Transcription</keyword>
<dbReference type="InterPro" id="IPR001789">
    <property type="entry name" value="Sig_transdc_resp-reg_receiver"/>
</dbReference>
<dbReference type="GO" id="GO:0000160">
    <property type="term" value="P:phosphorelay signal transduction system"/>
    <property type="evidence" value="ECO:0007669"/>
    <property type="project" value="InterPro"/>
</dbReference>
<organism evidence="7 8">
    <name type="scientific">Cohnella abietis</name>
    <dbReference type="NCBI Taxonomy" id="2507935"/>
    <lineage>
        <taxon>Bacteria</taxon>
        <taxon>Bacillati</taxon>
        <taxon>Bacillota</taxon>
        <taxon>Bacilli</taxon>
        <taxon>Bacillales</taxon>
        <taxon>Paenibacillaceae</taxon>
        <taxon>Cohnella</taxon>
    </lineage>
</organism>
<dbReference type="Gene3D" id="1.10.10.60">
    <property type="entry name" value="Homeodomain-like"/>
    <property type="match status" value="2"/>
</dbReference>
<dbReference type="OrthoDB" id="9794370at2"/>
<dbReference type="InterPro" id="IPR018060">
    <property type="entry name" value="HTH_AraC"/>
</dbReference>
<dbReference type="PANTHER" id="PTHR43280">
    <property type="entry name" value="ARAC-FAMILY TRANSCRIPTIONAL REGULATOR"/>
    <property type="match status" value="1"/>
</dbReference>
<keyword evidence="2" id="KW-0238">DNA-binding</keyword>
<dbReference type="PANTHER" id="PTHR43280:SF2">
    <property type="entry name" value="HTH-TYPE TRANSCRIPTIONAL REGULATOR EXSA"/>
    <property type="match status" value="1"/>
</dbReference>
<accession>A0A3T1D0F2</accession>
<evidence type="ECO:0000313" key="8">
    <source>
        <dbReference type="Proteomes" id="UP000289856"/>
    </source>
</evidence>
<dbReference type="Pfam" id="PF00072">
    <property type="entry name" value="Response_reg"/>
    <property type="match status" value="1"/>
</dbReference>
<dbReference type="CDD" id="cd17536">
    <property type="entry name" value="REC_YesN-like"/>
    <property type="match status" value="1"/>
</dbReference>
<keyword evidence="8" id="KW-1185">Reference proteome</keyword>
<gene>
    <name evidence="7" type="ORF">KCTCHS21_09790</name>
</gene>
<dbReference type="Proteomes" id="UP000289856">
    <property type="component" value="Chromosome"/>
</dbReference>
<sequence>MYKLIIVDDETEVREGLENLDWTALGIQLVGSFRHGLEALEYMIQVPIDIVLSDIRMPFMDGLELSNKISTQYPFVKIVILSGYDDFEYARACMRNGVSDYLLKPTKFDELAITFTKAVDLLNQEKQHQEKLLVIERRAHLSALKLRRHFLKGLMFEELSEAEIMESASEGEVLLSETGYLVSVIQLDAKVKNRQSYLPNEWNLILFALENVLSELWDRVGINYHYVDPINGNCYLLSCGDIHLEMIIKEMEQLNKSLTRFRGLFLSTLSIGVGQVVDKVISVPVSRRKAEKMLQNENEGDNVSFVACYSEENDNQGSDIEQVGNEKAQDRIQAANTDSEIELNSNDNIVIESAKDYIHQNYMRSITLTEVAENVHVSPNYLSFLYKSVTGQNFSHYVTQYRVDQAINLLKDPKYKIYEISEMVGYTNPGYFSEIFKRVTGKLPNDYRH</sequence>
<dbReference type="GO" id="GO:0043565">
    <property type="term" value="F:sequence-specific DNA binding"/>
    <property type="evidence" value="ECO:0007669"/>
    <property type="project" value="InterPro"/>
</dbReference>
<dbReference type="Pfam" id="PF12833">
    <property type="entry name" value="HTH_18"/>
    <property type="match status" value="1"/>
</dbReference>
<proteinExistence type="predicted"/>
<keyword evidence="4" id="KW-0597">Phosphoprotein</keyword>
<name>A0A3T1D0F2_9BACL</name>
<dbReference type="InterPro" id="IPR011006">
    <property type="entry name" value="CheY-like_superfamily"/>
</dbReference>
<evidence type="ECO:0000259" key="6">
    <source>
        <dbReference type="PROSITE" id="PS50110"/>
    </source>
</evidence>
<evidence type="ECO:0000256" key="1">
    <source>
        <dbReference type="ARBA" id="ARBA00023015"/>
    </source>
</evidence>
<evidence type="ECO:0000313" key="7">
    <source>
        <dbReference type="EMBL" id="BBI31580.1"/>
    </source>
</evidence>
<feature type="domain" description="HTH araC/xylS-type" evidence="5">
    <location>
        <begin position="352"/>
        <end position="449"/>
    </location>
</feature>
<dbReference type="SUPFAM" id="SSF52172">
    <property type="entry name" value="CheY-like"/>
    <property type="match status" value="1"/>
</dbReference>
<dbReference type="InterPro" id="IPR009057">
    <property type="entry name" value="Homeodomain-like_sf"/>
</dbReference>
<dbReference type="PRINTS" id="PR00032">
    <property type="entry name" value="HTHARAC"/>
</dbReference>